<evidence type="ECO:0000313" key="1">
    <source>
        <dbReference type="EMBL" id="KAJ7088032.1"/>
    </source>
</evidence>
<dbReference type="EMBL" id="JARJCN010000027">
    <property type="protein sequence ID" value="KAJ7088032.1"/>
    <property type="molecule type" value="Genomic_DNA"/>
</dbReference>
<dbReference type="Proteomes" id="UP001222325">
    <property type="component" value="Unassembled WGS sequence"/>
</dbReference>
<accession>A0AAD6U4D4</accession>
<protein>
    <submittedName>
        <fullName evidence="1">Uncharacterized protein</fullName>
    </submittedName>
</protein>
<reference evidence="1" key="1">
    <citation type="submission" date="2023-03" db="EMBL/GenBank/DDBJ databases">
        <title>Massive genome expansion in bonnet fungi (Mycena s.s.) driven by repeated elements and novel gene families across ecological guilds.</title>
        <authorList>
            <consortium name="Lawrence Berkeley National Laboratory"/>
            <person name="Harder C.B."/>
            <person name="Miyauchi S."/>
            <person name="Viragh M."/>
            <person name="Kuo A."/>
            <person name="Thoen E."/>
            <person name="Andreopoulos B."/>
            <person name="Lu D."/>
            <person name="Skrede I."/>
            <person name="Drula E."/>
            <person name="Henrissat B."/>
            <person name="Morin E."/>
            <person name="Kohler A."/>
            <person name="Barry K."/>
            <person name="LaButti K."/>
            <person name="Morin E."/>
            <person name="Salamov A."/>
            <person name="Lipzen A."/>
            <person name="Mereny Z."/>
            <person name="Hegedus B."/>
            <person name="Baldrian P."/>
            <person name="Stursova M."/>
            <person name="Weitz H."/>
            <person name="Taylor A."/>
            <person name="Grigoriev I.V."/>
            <person name="Nagy L.G."/>
            <person name="Martin F."/>
            <person name="Kauserud H."/>
        </authorList>
    </citation>
    <scope>NUCLEOTIDE SEQUENCE</scope>
    <source>
        <strain evidence="1">CBHHK173m</strain>
    </source>
</reference>
<dbReference type="AlphaFoldDB" id="A0AAD6U4D4"/>
<evidence type="ECO:0000313" key="2">
    <source>
        <dbReference type="Proteomes" id="UP001222325"/>
    </source>
</evidence>
<name>A0AAD6U4D4_9AGAR</name>
<comment type="caution">
    <text evidence="1">The sequence shown here is derived from an EMBL/GenBank/DDBJ whole genome shotgun (WGS) entry which is preliminary data.</text>
</comment>
<gene>
    <name evidence="1" type="ORF">B0H15DRAFT_295783</name>
</gene>
<organism evidence="1 2">
    <name type="scientific">Mycena belliarum</name>
    <dbReference type="NCBI Taxonomy" id="1033014"/>
    <lineage>
        <taxon>Eukaryota</taxon>
        <taxon>Fungi</taxon>
        <taxon>Dikarya</taxon>
        <taxon>Basidiomycota</taxon>
        <taxon>Agaricomycotina</taxon>
        <taxon>Agaricomycetes</taxon>
        <taxon>Agaricomycetidae</taxon>
        <taxon>Agaricales</taxon>
        <taxon>Marasmiineae</taxon>
        <taxon>Mycenaceae</taxon>
        <taxon>Mycena</taxon>
    </lineage>
</organism>
<sequence length="82" mass="9162">MYVNALCSLFVTTLRRSITLCIGCLERAHPGISASSVAQTMVHVGSRSLITFGPPESKNRMARRCPAARWPWHLFSLKFLLT</sequence>
<keyword evidence="2" id="KW-1185">Reference proteome</keyword>
<proteinExistence type="predicted"/>